<evidence type="ECO:0000313" key="3">
    <source>
        <dbReference type="Proteomes" id="UP000557717"/>
    </source>
</evidence>
<accession>A0A840V2J0</accession>
<proteinExistence type="predicted"/>
<dbReference type="EMBL" id="JACHFD010000001">
    <property type="protein sequence ID" value="MBB5349884.1"/>
    <property type="molecule type" value="Genomic_DNA"/>
</dbReference>
<evidence type="ECO:0000256" key="1">
    <source>
        <dbReference type="SAM" id="MobiDB-lite"/>
    </source>
</evidence>
<feature type="compositionally biased region" description="Basic and acidic residues" evidence="1">
    <location>
        <begin position="87"/>
        <end position="96"/>
    </location>
</feature>
<comment type="caution">
    <text evidence="2">The sequence shown here is derived from an EMBL/GenBank/DDBJ whole genome shotgun (WGS) entry which is preliminary data.</text>
</comment>
<sequence length="150" mass="16291">MDQESEASLIGTSEVRQENPIVFNGSLRCPEDSGKGCSAMSAVSAHGWKAQWLEILVHDFSGGCSPSPSLDGDPADTDECRSGGTRYLEHHSDPVRDGSSSRCHLRGTEGQRVATDNETAERLGDVLGKRRLRITYTISTTYSVSSIFRV</sequence>
<reference evidence="2 3" key="1">
    <citation type="submission" date="2020-08" db="EMBL/GenBank/DDBJ databases">
        <title>Genomic Encyclopedia of Type Strains, Phase IV (KMG-IV): sequencing the most valuable type-strain genomes for metagenomic binning, comparative biology and taxonomic classification.</title>
        <authorList>
            <person name="Goeker M."/>
        </authorList>
    </citation>
    <scope>NUCLEOTIDE SEQUENCE [LARGE SCALE GENOMIC DNA]</scope>
    <source>
        <strain evidence="2 3">YC6886</strain>
    </source>
</reference>
<name>A0A840V2J0_9BACT</name>
<protein>
    <submittedName>
        <fullName evidence="2">Uncharacterized protein</fullName>
    </submittedName>
</protein>
<dbReference type="Proteomes" id="UP000557717">
    <property type="component" value="Unassembled WGS sequence"/>
</dbReference>
<organism evidence="2 3">
    <name type="scientific">Haloferula luteola</name>
    <dbReference type="NCBI Taxonomy" id="595692"/>
    <lineage>
        <taxon>Bacteria</taxon>
        <taxon>Pseudomonadati</taxon>
        <taxon>Verrucomicrobiota</taxon>
        <taxon>Verrucomicrobiia</taxon>
        <taxon>Verrucomicrobiales</taxon>
        <taxon>Verrucomicrobiaceae</taxon>
        <taxon>Haloferula</taxon>
    </lineage>
</organism>
<evidence type="ECO:0000313" key="2">
    <source>
        <dbReference type="EMBL" id="MBB5349884.1"/>
    </source>
</evidence>
<keyword evidence="3" id="KW-1185">Reference proteome</keyword>
<feature type="region of interest" description="Disordered" evidence="1">
    <location>
        <begin position="66"/>
        <end position="103"/>
    </location>
</feature>
<dbReference type="AlphaFoldDB" id="A0A840V2J0"/>
<gene>
    <name evidence="2" type="ORF">HNR46_000105</name>
</gene>